<evidence type="ECO:0000256" key="2">
    <source>
        <dbReference type="ARBA" id="ARBA00004236"/>
    </source>
</evidence>
<keyword evidence="5 11" id="KW-0812">Transmembrane</keyword>
<keyword evidence="10" id="KW-0961">Cell wall biogenesis/degradation</keyword>
<dbReference type="PANTHER" id="PTHR30627">
    <property type="entry name" value="PEPTIDOGLYCAN D,D-TRANSPEPTIDASE"/>
    <property type="match status" value="1"/>
</dbReference>
<comment type="subcellular location">
    <subcellularLocation>
        <location evidence="2">Cell membrane</location>
    </subcellularLocation>
    <subcellularLocation>
        <location evidence="1">Membrane</location>
        <topology evidence="1">Single-pass membrane protein</topology>
    </subcellularLocation>
</comment>
<comment type="similarity">
    <text evidence="3">Belongs to the transpeptidase family.</text>
</comment>
<name>A0ABY7K1L9_9ACTN</name>
<feature type="domain" description="Penicillin-binding protein transpeptidase" evidence="12">
    <location>
        <begin position="285"/>
        <end position="668"/>
    </location>
</feature>
<keyword evidence="6" id="KW-0133">Cell shape</keyword>
<protein>
    <submittedName>
        <fullName evidence="14">Penicillin-binding transpeptidase domain-containing protein</fullName>
    </submittedName>
</protein>
<evidence type="ECO:0000256" key="5">
    <source>
        <dbReference type="ARBA" id="ARBA00022692"/>
    </source>
</evidence>
<dbReference type="PANTHER" id="PTHR30627:SF2">
    <property type="entry name" value="PEPTIDOGLYCAN D,D-TRANSPEPTIDASE MRDA"/>
    <property type="match status" value="1"/>
</dbReference>
<feature type="transmembrane region" description="Helical" evidence="11">
    <location>
        <begin position="17"/>
        <end position="37"/>
    </location>
</feature>
<evidence type="ECO:0000259" key="13">
    <source>
        <dbReference type="Pfam" id="PF03717"/>
    </source>
</evidence>
<evidence type="ECO:0000256" key="1">
    <source>
        <dbReference type="ARBA" id="ARBA00004167"/>
    </source>
</evidence>
<dbReference type="InterPro" id="IPR001460">
    <property type="entry name" value="PCN-bd_Tpept"/>
</dbReference>
<gene>
    <name evidence="14" type="ORF">M6B22_04840</name>
</gene>
<reference evidence="14" key="1">
    <citation type="submission" date="2022-05" db="EMBL/GenBank/DDBJ databases">
        <title>Jatrophihabitans sp. SB3-54 whole genome sequence.</title>
        <authorList>
            <person name="Suh M.K."/>
            <person name="Eom M.K."/>
            <person name="Kim J.S."/>
            <person name="Kim H.S."/>
            <person name="Do H.E."/>
            <person name="Shin Y.K."/>
            <person name="Lee J.-S."/>
        </authorList>
    </citation>
    <scope>NUCLEOTIDE SEQUENCE</scope>
    <source>
        <strain evidence="14">SB3-54</strain>
    </source>
</reference>
<organism evidence="14 15">
    <name type="scientific">Jatrophihabitans cynanchi</name>
    <dbReference type="NCBI Taxonomy" id="2944128"/>
    <lineage>
        <taxon>Bacteria</taxon>
        <taxon>Bacillati</taxon>
        <taxon>Actinomycetota</taxon>
        <taxon>Actinomycetes</taxon>
        <taxon>Jatrophihabitantales</taxon>
        <taxon>Jatrophihabitantaceae</taxon>
        <taxon>Jatrophihabitans</taxon>
    </lineage>
</organism>
<dbReference type="InterPro" id="IPR050515">
    <property type="entry name" value="Beta-lactam/transpept"/>
</dbReference>
<keyword evidence="9 11" id="KW-0472">Membrane</keyword>
<dbReference type="Pfam" id="PF00905">
    <property type="entry name" value="Transpeptidase"/>
    <property type="match status" value="1"/>
</dbReference>
<keyword evidence="8 11" id="KW-1133">Transmembrane helix</keyword>
<dbReference type="SUPFAM" id="SSF56601">
    <property type="entry name" value="beta-lactamase/transpeptidase-like"/>
    <property type="match status" value="1"/>
</dbReference>
<sequence>MADERAFRHRPPGARRLTIIVVLVASMVATLLGRLYYVQLLDPNKPAQTADRLHEGVIVVPAPRGLILDARGRPLVQNTSAQVVTVDRETLQGLPDKGAAVLGKLAGLLGTSAARLAAEITPCSPKVPAPCWIGEPFQPVPVATAASTAVVLALGEHREDYPGVAVETVSLPEYPYGTLAAHVLGYTGKVAEADTSQNPALSDVDTIGRTGLQAQYDSILRGTDGRQTLLLNPQGYAVRQATNVPAVQGDTLITSIDLDVQRIAEQSLAQEIADRRAHGLPATSGAVVVMDPNTGRIIAIASSPTYDPQQFVGGISDADYAELTAPAANDPLVGRAIAGQYAPGSTFKLITSSSLLIHHEISLGGTYPCPGSLTIDGRVKTNYDSESFDYPLSLKDALGYSCDTFFYAPAAAEYYRDQTRISDGKKPNEYLQRTAALYGVGTQPGIDLPADEQAAGSYADRETRMTRWRTQRTQYCGDARRGYPEVADRTQRAYLTQLASENCTDGWRYRAGDNADMSIGQGETTMSPLQLAVAYSALVNGGKIWEPRLGWAVVDHNGKTVRTIEPKLRRTVPVSRTYLNYIADSLDFGRGWAVSGAFAYIGSPYQSRLGGKTGTAEVEGKKDTSWLASWGPTSHDRKGNVGAKFVVVGMIEQAGTGATAAGPMLKRIWDAIMGAHGKPIVAGKKPITTLPKVTQTR</sequence>
<evidence type="ECO:0000313" key="14">
    <source>
        <dbReference type="EMBL" id="WAX58100.1"/>
    </source>
</evidence>
<dbReference type="InterPro" id="IPR012338">
    <property type="entry name" value="Beta-lactam/transpept-like"/>
</dbReference>
<dbReference type="InterPro" id="IPR036138">
    <property type="entry name" value="PBP_dimer_sf"/>
</dbReference>
<evidence type="ECO:0000256" key="9">
    <source>
        <dbReference type="ARBA" id="ARBA00023136"/>
    </source>
</evidence>
<keyword evidence="7" id="KW-0573">Peptidoglycan synthesis</keyword>
<accession>A0ABY7K1L9</accession>
<evidence type="ECO:0000256" key="4">
    <source>
        <dbReference type="ARBA" id="ARBA00022475"/>
    </source>
</evidence>
<evidence type="ECO:0000256" key="11">
    <source>
        <dbReference type="SAM" id="Phobius"/>
    </source>
</evidence>
<dbReference type="EMBL" id="CP097463">
    <property type="protein sequence ID" value="WAX58100.1"/>
    <property type="molecule type" value="Genomic_DNA"/>
</dbReference>
<evidence type="ECO:0000256" key="10">
    <source>
        <dbReference type="ARBA" id="ARBA00023316"/>
    </source>
</evidence>
<evidence type="ECO:0000256" key="3">
    <source>
        <dbReference type="ARBA" id="ARBA00007171"/>
    </source>
</evidence>
<evidence type="ECO:0000313" key="15">
    <source>
        <dbReference type="Proteomes" id="UP001164693"/>
    </source>
</evidence>
<dbReference type="InterPro" id="IPR005311">
    <property type="entry name" value="PBP_dimer"/>
</dbReference>
<dbReference type="Gene3D" id="3.40.710.10">
    <property type="entry name" value="DD-peptidase/beta-lactamase superfamily"/>
    <property type="match status" value="1"/>
</dbReference>
<evidence type="ECO:0000259" key="12">
    <source>
        <dbReference type="Pfam" id="PF00905"/>
    </source>
</evidence>
<dbReference type="Proteomes" id="UP001164693">
    <property type="component" value="Chromosome"/>
</dbReference>
<feature type="domain" description="Penicillin-binding protein dimerisation" evidence="13">
    <location>
        <begin position="60"/>
        <end position="240"/>
    </location>
</feature>
<dbReference type="SUPFAM" id="SSF56519">
    <property type="entry name" value="Penicillin binding protein dimerisation domain"/>
    <property type="match status" value="1"/>
</dbReference>
<dbReference type="RefSeq" id="WP_269444649.1">
    <property type="nucleotide sequence ID" value="NZ_CP097463.1"/>
</dbReference>
<proteinExistence type="inferred from homology"/>
<keyword evidence="4" id="KW-1003">Cell membrane</keyword>
<keyword evidence="15" id="KW-1185">Reference proteome</keyword>
<evidence type="ECO:0000256" key="6">
    <source>
        <dbReference type="ARBA" id="ARBA00022960"/>
    </source>
</evidence>
<dbReference type="Pfam" id="PF03717">
    <property type="entry name" value="PBP_dimer"/>
    <property type="match status" value="1"/>
</dbReference>
<dbReference type="Gene3D" id="3.90.1310.10">
    <property type="entry name" value="Penicillin-binding protein 2a (Domain 2)"/>
    <property type="match status" value="1"/>
</dbReference>
<evidence type="ECO:0000256" key="8">
    <source>
        <dbReference type="ARBA" id="ARBA00022989"/>
    </source>
</evidence>
<evidence type="ECO:0000256" key="7">
    <source>
        <dbReference type="ARBA" id="ARBA00022984"/>
    </source>
</evidence>